<keyword evidence="2" id="KW-1185">Reference proteome</keyword>
<accession>A0ACB9IEZ9</accession>
<protein>
    <submittedName>
        <fullName evidence="1">Uncharacterized protein</fullName>
    </submittedName>
</protein>
<evidence type="ECO:0000313" key="2">
    <source>
        <dbReference type="Proteomes" id="UP001056120"/>
    </source>
</evidence>
<gene>
    <name evidence="1" type="ORF">L1987_22147</name>
</gene>
<proteinExistence type="predicted"/>
<sequence>MSIWKDTKDAHKGDFKDSKLGDILGILSHSLTGSICIFVGIIVIIMPLIQNPLPSFFLHLLIIIYPT</sequence>
<comment type="caution">
    <text evidence="1">The sequence shown here is derived from an EMBL/GenBank/DDBJ whole genome shotgun (WGS) entry which is preliminary data.</text>
</comment>
<reference evidence="2" key="1">
    <citation type="journal article" date="2022" name="Mol. Ecol. Resour.">
        <title>The genomes of chicory, endive, great burdock and yacon provide insights into Asteraceae palaeo-polyploidization history and plant inulin production.</title>
        <authorList>
            <person name="Fan W."/>
            <person name="Wang S."/>
            <person name="Wang H."/>
            <person name="Wang A."/>
            <person name="Jiang F."/>
            <person name="Liu H."/>
            <person name="Zhao H."/>
            <person name="Xu D."/>
            <person name="Zhang Y."/>
        </authorList>
    </citation>
    <scope>NUCLEOTIDE SEQUENCE [LARGE SCALE GENOMIC DNA]</scope>
    <source>
        <strain evidence="2">cv. Yunnan</strain>
    </source>
</reference>
<name>A0ACB9IEZ9_9ASTR</name>
<organism evidence="1 2">
    <name type="scientific">Smallanthus sonchifolius</name>
    <dbReference type="NCBI Taxonomy" id="185202"/>
    <lineage>
        <taxon>Eukaryota</taxon>
        <taxon>Viridiplantae</taxon>
        <taxon>Streptophyta</taxon>
        <taxon>Embryophyta</taxon>
        <taxon>Tracheophyta</taxon>
        <taxon>Spermatophyta</taxon>
        <taxon>Magnoliopsida</taxon>
        <taxon>eudicotyledons</taxon>
        <taxon>Gunneridae</taxon>
        <taxon>Pentapetalae</taxon>
        <taxon>asterids</taxon>
        <taxon>campanulids</taxon>
        <taxon>Asterales</taxon>
        <taxon>Asteraceae</taxon>
        <taxon>Asteroideae</taxon>
        <taxon>Heliantheae alliance</taxon>
        <taxon>Millerieae</taxon>
        <taxon>Smallanthus</taxon>
    </lineage>
</organism>
<evidence type="ECO:0000313" key="1">
    <source>
        <dbReference type="EMBL" id="KAI3806248.1"/>
    </source>
</evidence>
<dbReference type="Proteomes" id="UP001056120">
    <property type="component" value="Linkage Group LG08"/>
</dbReference>
<dbReference type="EMBL" id="CM042025">
    <property type="protein sequence ID" value="KAI3806248.1"/>
    <property type="molecule type" value="Genomic_DNA"/>
</dbReference>
<reference evidence="1 2" key="2">
    <citation type="journal article" date="2022" name="Mol. Ecol. Resour.">
        <title>The genomes of chicory, endive, great burdock and yacon provide insights into Asteraceae paleo-polyploidization history and plant inulin production.</title>
        <authorList>
            <person name="Fan W."/>
            <person name="Wang S."/>
            <person name="Wang H."/>
            <person name="Wang A."/>
            <person name="Jiang F."/>
            <person name="Liu H."/>
            <person name="Zhao H."/>
            <person name="Xu D."/>
            <person name="Zhang Y."/>
        </authorList>
    </citation>
    <scope>NUCLEOTIDE SEQUENCE [LARGE SCALE GENOMIC DNA]</scope>
    <source>
        <strain evidence="2">cv. Yunnan</strain>
        <tissue evidence="1">Leaves</tissue>
    </source>
</reference>